<sequence length="114" mass="12776">MSKQQAMEQEDHQQERGQADQQYTALEENLQAALQDNAEMKGLLESISIAGLPQQSGFPKDGVLLRRAFKWIEEGIEKNKAREIQIRELLIAQLTLAAVQSAIRATLLKTSINT</sequence>
<dbReference type="Proteomes" id="UP000225277">
    <property type="component" value="Unassembled WGS sequence"/>
</dbReference>
<accession>A0A2D3V9T5</accession>
<dbReference type="AlphaFoldDB" id="A0A2D3V9T5"/>
<feature type="region of interest" description="Disordered" evidence="1">
    <location>
        <begin position="1"/>
        <end position="22"/>
    </location>
</feature>
<evidence type="ECO:0000313" key="2">
    <source>
        <dbReference type="EMBL" id="CZT18289.1"/>
    </source>
</evidence>
<reference evidence="2 3" key="1">
    <citation type="submission" date="2016-03" db="EMBL/GenBank/DDBJ databases">
        <authorList>
            <person name="Ploux O."/>
        </authorList>
    </citation>
    <scope>NUCLEOTIDE SEQUENCE [LARGE SCALE GENOMIC DNA]</scope>
    <source>
        <strain evidence="2 3">URUG2</strain>
    </source>
</reference>
<evidence type="ECO:0000256" key="1">
    <source>
        <dbReference type="SAM" id="MobiDB-lite"/>
    </source>
</evidence>
<evidence type="ECO:0000313" key="3">
    <source>
        <dbReference type="Proteomes" id="UP000225277"/>
    </source>
</evidence>
<dbReference type="RefSeq" id="XP_023625179.1">
    <property type="nucleotide sequence ID" value="XM_023769411.1"/>
</dbReference>
<dbReference type="EMBL" id="FJUY01000005">
    <property type="protein sequence ID" value="CZT18289.1"/>
    <property type="molecule type" value="Genomic_DNA"/>
</dbReference>
<organism evidence="2 3">
    <name type="scientific">Ramularia collo-cygni</name>
    <dbReference type="NCBI Taxonomy" id="112498"/>
    <lineage>
        <taxon>Eukaryota</taxon>
        <taxon>Fungi</taxon>
        <taxon>Dikarya</taxon>
        <taxon>Ascomycota</taxon>
        <taxon>Pezizomycotina</taxon>
        <taxon>Dothideomycetes</taxon>
        <taxon>Dothideomycetidae</taxon>
        <taxon>Mycosphaerellales</taxon>
        <taxon>Mycosphaerellaceae</taxon>
        <taxon>Ramularia</taxon>
    </lineage>
</organism>
<gene>
    <name evidence="2" type="ORF">RCC_04133</name>
</gene>
<protein>
    <submittedName>
        <fullName evidence="2">Uncharacterized protein</fullName>
    </submittedName>
</protein>
<proteinExistence type="predicted"/>
<name>A0A2D3V9T5_9PEZI</name>
<feature type="compositionally biased region" description="Basic and acidic residues" evidence="1">
    <location>
        <begin position="9"/>
        <end position="18"/>
    </location>
</feature>
<dbReference type="GeneID" id="35599310"/>
<keyword evidence="3" id="KW-1185">Reference proteome</keyword>